<dbReference type="SUPFAM" id="SSF161098">
    <property type="entry name" value="MetI-like"/>
    <property type="match status" value="1"/>
</dbReference>
<feature type="transmembrane region" description="Helical" evidence="7">
    <location>
        <begin position="236"/>
        <end position="262"/>
    </location>
</feature>
<evidence type="ECO:0000256" key="6">
    <source>
        <dbReference type="ARBA" id="ARBA00023136"/>
    </source>
</evidence>
<dbReference type="InterPro" id="IPR000515">
    <property type="entry name" value="MetI-like"/>
</dbReference>
<protein>
    <submittedName>
        <fullName evidence="9">Peptide/nickel transport system permease protein</fullName>
    </submittedName>
</protein>
<evidence type="ECO:0000256" key="3">
    <source>
        <dbReference type="ARBA" id="ARBA00022475"/>
    </source>
</evidence>
<dbReference type="OrthoDB" id="3543764at2"/>
<feature type="transmembrane region" description="Helical" evidence="7">
    <location>
        <begin position="99"/>
        <end position="122"/>
    </location>
</feature>
<keyword evidence="3" id="KW-1003">Cell membrane</keyword>
<dbReference type="EMBL" id="PYGE01000011">
    <property type="protein sequence ID" value="PSL02204.1"/>
    <property type="molecule type" value="Genomic_DNA"/>
</dbReference>
<feature type="transmembrane region" description="Helical" evidence="7">
    <location>
        <begin position="282"/>
        <end position="304"/>
    </location>
</feature>
<evidence type="ECO:0000256" key="7">
    <source>
        <dbReference type="RuleBase" id="RU363032"/>
    </source>
</evidence>
<proteinExistence type="inferred from homology"/>
<dbReference type="PANTHER" id="PTHR43163">
    <property type="entry name" value="DIPEPTIDE TRANSPORT SYSTEM PERMEASE PROTEIN DPPB-RELATED"/>
    <property type="match status" value="1"/>
</dbReference>
<name>A0A2P8DYB2_9ACTN</name>
<gene>
    <name evidence="9" type="ORF">CLV30_111159</name>
</gene>
<feature type="transmembrane region" description="Helical" evidence="7">
    <location>
        <begin position="179"/>
        <end position="197"/>
    </location>
</feature>
<dbReference type="CDD" id="cd06261">
    <property type="entry name" value="TM_PBP2"/>
    <property type="match status" value="1"/>
</dbReference>
<keyword evidence="5 7" id="KW-1133">Transmembrane helix</keyword>
<keyword evidence="4 7" id="KW-0812">Transmembrane</keyword>
<dbReference type="GO" id="GO:0055085">
    <property type="term" value="P:transmembrane transport"/>
    <property type="evidence" value="ECO:0007669"/>
    <property type="project" value="InterPro"/>
</dbReference>
<feature type="domain" description="ABC transmembrane type-1" evidence="8">
    <location>
        <begin position="95"/>
        <end position="301"/>
    </location>
</feature>
<comment type="subcellular location">
    <subcellularLocation>
        <location evidence="1 7">Cell membrane</location>
        <topology evidence="1 7">Multi-pass membrane protein</topology>
    </subcellularLocation>
</comment>
<keyword evidence="2 7" id="KW-0813">Transport</keyword>
<keyword evidence="10" id="KW-1185">Reference proteome</keyword>
<evidence type="ECO:0000256" key="5">
    <source>
        <dbReference type="ARBA" id="ARBA00022989"/>
    </source>
</evidence>
<evidence type="ECO:0000259" key="8">
    <source>
        <dbReference type="PROSITE" id="PS50928"/>
    </source>
</evidence>
<comment type="similarity">
    <text evidence="7">Belongs to the binding-protein-dependent transport system permease family.</text>
</comment>
<dbReference type="GO" id="GO:0005886">
    <property type="term" value="C:plasma membrane"/>
    <property type="evidence" value="ECO:0007669"/>
    <property type="project" value="UniProtKB-SubCell"/>
</dbReference>
<evidence type="ECO:0000313" key="10">
    <source>
        <dbReference type="Proteomes" id="UP000243528"/>
    </source>
</evidence>
<keyword evidence="6 7" id="KW-0472">Membrane</keyword>
<feature type="transmembrane region" description="Helical" evidence="7">
    <location>
        <begin position="12"/>
        <end position="30"/>
    </location>
</feature>
<evidence type="ECO:0000256" key="4">
    <source>
        <dbReference type="ARBA" id="ARBA00022692"/>
    </source>
</evidence>
<comment type="caution">
    <text evidence="9">The sequence shown here is derived from an EMBL/GenBank/DDBJ whole genome shotgun (WGS) entry which is preliminary data.</text>
</comment>
<organism evidence="9 10">
    <name type="scientific">Haloactinopolyspora alba</name>
    <dbReference type="NCBI Taxonomy" id="648780"/>
    <lineage>
        <taxon>Bacteria</taxon>
        <taxon>Bacillati</taxon>
        <taxon>Actinomycetota</taxon>
        <taxon>Actinomycetes</taxon>
        <taxon>Jiangellales</taxon>
        <taxon>Jiangellaceae</taxon>
        <taxon>Haloactinopolyspora</taxon>
    </lineage>
</organism>
<reference evidence="9 10" key="1">
    <citation type="submission" date="2018-03" db="EMBL/GenBank/DDBJ databases">
        <title>Genomic Encyclopedia of Archaeal and Bacterial Type Strains, Phase II (KMG-II): from individual species to whole genera.</title>
        <authorList>
            <person name="Goeker M."/>
        </authorList>
    </citation>
    <scope>NUCLEOTIDE SEQUENCE [LARGE SCALE GENOMIC DNA]</scope>
    <source>
        <strain evidence="9 10">DSM 45211</strain>
    </source>
</reference>
<dbReference type="RefSeq" id="WP_106538197.1">
    <property type="nucleotide sequence ID" value="NZ_PYGE01000011.1"/>
</dbReference>
<dbReference type="Proteomes" id="UP000243528">
    <property type="component" value="Unassembled WGS sequence"/>
</dbReference>
<evidence type="ECO:0000256" key="1">
    <source>
        <dbReference type="ARBA" id="ARBA00004651"/>
    </source>
</evidence>
<dbReference type="Pfam" id="PF00528">
    <property type="entry name" value="BPD_transp_1"/>
    <property type="match status" value="1"/>
</dbReference>
<dbReference type="AlphaFoldDB" id="A0A2P8DYB2"/>
<dbReference type="PROSITE" id="PS50928">
    <property type="entry name" value="ABC_TM1"/>
    <property type="match status" value="1"/>
</dbReference>
<dbReference type="PANTHER" id="PTHR43163:SF6">
    <property type="entry name" value="DIPEPTIDE TRANSPORT SYSTEM PERMEASE PROTEIN DPPB-RELATED"/>
    <property type="match status" value="1"/>
</dbReference>
<evidence type="ECO:0000256" key="2">
    <source>
        <dbReference type="ARBA" id="ARBA00022448"/>
    </source>
</evidence>
<evidence type="ECO:0000313" key="9">
    <source>
        <dbReference type="EMBL" id="PSL02204.1"/>
    </source>
</evidence>
<dbReference type="InterPro" id="IPR035906">
    <property type="entry name" value="MetI-like_sf"/>
</dbReference>
<dbReference type="InterPro" id="IPR045621">
    <property type="entry name" value="BPD_transp_1_N"/>
</dbReference>
<sequence length="317" mass="34080">MARFLVRRVLQAVIVTVIVTVIVFALLHALPGGPARGVLGQQATPEQIAAFNRAQGLDQPIWTQYWHYLGRLVQGDLGESFTLNAPVSQLLANRLPKTLLLTMASTVVALLIALPLGVWQAARRNSVLDYTATALAIIVYSTPVFFLGLILIMVFAQAIPLFPAQAPQGDALGDILADPNALVLPVVTGAFATVAAFSRYMRSATLDNLAEDYARTARAKGTSERRVLVRHVVRNSLVPVVTMLGYYIPVMFGGSLVVESMFNYPGVGFLFWNAAQTSDFPVLLGVVLVIAIATVVGSMLADIAQALIDPRVRSVAV</sequence>
<dbReference type="Pfam" id="PF19300">
    <property type="entry name" value="BPD_transp_1_N"/>
    <property type="match status" value="1"/>
</dbReference>
<dbReference type="Gene3D" id="1.10.3720.10">
    <property type="entry name" value="MetI-like"/>
    <property type="match status" value="1"/>
</dbReference>
<accession>A0A2P8DYB2</accession>
<feature type="transmembrane region" description="Helical" evidence="7">
    <location>
        <begin position="134"/>
        <end position="159"/>
    </location>
</feature>